<organism evidence="13 14">
    <name type="scientific">Owenia fusiformis</name>
    <name type="common">Polychaete worm</name>
    <dbReference type="NCBI Taxonomy" id="6347"/>
    <lineage>
        <taxon>Eukaryota</taxon>
        <taxon>Metazoa</taxon>
        <taxon>Spiralia</taxon>
        <taxon>Lophotrochozoa</taxon>
        <taxon>Annelida</taxon>
        <taxon>Polychaeta</taxon>
        <taxon>Sedentaria</taxon>
        <taxon>Canalipalpata</taxon>
        <taxon>Sabellida</taxon>
        <taxon>Oweniida</taxon>
        <taxon>Oweniidae</taxon>
        <taxon>Owenia</taxon>
    </lineage>
</organism>
<dbReference type="PANTHER" id="PTHR12064">
    <property type="entry name" value="METAL TRANSPORTER CNNM"/>
    <property type="match status" value="1"/>
</dbReference>
<keyword evidence="5 8" id="KW-1133">Transmembrane helix</keyword>
<name>A0A8S4PZV6_OWEFU</name>
<feature type="domain" description="CNNM transmembrane" evidence="12">
    <location>
        <begin position="39"/>
        <end position="220"/>
    </location>
</feature>
<comment type="caution">
    <text evidence="13">The sequence shown here is derived from an EMBL/GenBank/DDBJ whole genome shotgun (WGS) entry which is preliminary data.</text>
</comment>
<evidence type="ECO:0000256" key="10">
    <source>
        <dbReference type="SAM" id="Phobius"/>
    </source>
</evidence>
<evidence type="ECO:0000313" key="13">
    <source>
        <dbReference type="EMBL" id="CAH1799473.1"/>
    </source>
</evidence>
<keyword evidence="3 8" id="KW-0812">Transmembrane</keyword>
<evidence type="ECO:0000256" key="1">
    <source>
        <dbReference type="ARBA" id="ARBA00004141"/>
    </source>
</evidence>
<evidence type="ECO:0000259" key="12">
    <source>
        <dbReference type="PROSITE" id="PS51846"/>
    </source>
</evidence>
<evidence type="ECO:0000313" key="14">
    <source>
        <dbReference type="Proteomes" id="UP000749559"/>
    </source>
</evidence>
<evidence type="ECO:0000256" key="2">
    <source>
        <dbReference type="ARBA" id="ARBA00010484"/>
    </source>
</evidence>
<sequence length="465" mass="51826">SSRSLCIHKMNLSCRFLDEESILCNGTQYNKPEKQLSIHDEWFWIYLGIYTALVLFAGLMSGLTMGLLSLDPTNIRVLMGSGTPQERKYAARILPLVQRHHLLLVTLLLANAAAVESMPLFLDKISNPVTAIVVSVSAVLLFGEVFPQALCTRYGLAIGANLSPLVYLLMGLTFIISYPIAKLLDCLLGKNHATFFRRAELKVLVDIHGPSQRDEGDGSEGHGQEALSIDEVLIIKGALDMKYKTVKDAMVPLESVFMLSDQDVMDFETMTKILLSSHSRIPVYSNDHSNIQGILLVKTLIKLDPDDRTAVKELMNHPKAFRKVPFVLHTTPLFDVLNDFQTGKSHLAIVQERGQQPDPNHPDESHRGKVVGIITLEDVMEELIQEEIIDETDVFVDVHKRIQVARAKASNICRSTSITDKYPRLNRSQSETSATAGEVRQRPPSSNERLVDVDVPDNTPLLVNL</sequence>
<protein>
    <recommendedName>
        <fullName evidence="15">CNNM transmembrane domain-containing protein</fullName>
    </recommendedName>
</protein>
<dbReference type="Gene3D" id="3.10.580.10">
    <property type="entry name" value="CBS-domain"/>
    <property type="match status" value="1"/>
</dbReference>
<dbReference type="OrthoDB" id="5353557at2759"/>
<dbReference type="GO" id="GO:0008340">
    <property type="term" value="P:determination of adult lifespan"/>
    <property type="evidence" value="ECO:0007669"/>
    <property type="project" value="UniProtKB-ARBA"/>
</dbReference>
<dbReference type="GO" id="GO:0005737">
    <property type="term" value="C:cytoplasm"/>
    <property type="evidence" value="ECO:0007669"/>
    <property type="project" value="TreeGrafter"/>
</dbReference>
<dbReference type="InterPro" id="IPR044751">
    <property type="entry name" value="Ion_transp-like_CBS"/>
</dbReference>
<feature type="transmembrane region" description="Helical" evidence="10">
    <location>
        <begin position="158"/>
        <end position="181"/>
    </location>
</feature>
<comment type="similarity">
    <text evidence="2">Belongs to the ACDP family.</text>
</comment>
<dbReference type="Pfam" id="PF00571">
    <property type="entry name" value="CBS"/>
    <property type="match status" value="1"/>
</dbReference>
<evidence type="ECO:0000256" key="6">
    <source>
        <dbReference type="ARBA" id="ARBA00023136"/>
    </source>
</evidence>
<keyword evidence="6 8" id="KW-0472">Membrane</keyword>
<dbReference type="GO" id="GO:0030026">
    <property type="term" value="P:intracellular manganese ion homeostasis"/>
    <property type="evidence" value="ECO:0007669"/>
    <property type="project" value="TreeGrafter"/>
</dbReference>
<dbReference type="InterPro" id="IPR000644">
    <property type="entry name" value="CBS_dom"/>
</dbReference>
<dbReference type="CDD" id="cd04590">
    <property type="entry name" value="CBS_pair_CorC_HlyC_assoc"/>
    <property type="match status" value="1"/>
</dbReference>
<dbReference type="AlphaFoldDB" id="A0A8S4PZV6"/>
<dbReference type="FunFam" id="3.10.580.10:FF:000006">
    <property type="entry name" value="DUF21 and CBS domain protein"/>
    <property type="match status" value="1"/>
</dbReference>
<dbReference type="GO" id="GO:0032026">
    <property type="term" value="P:response to magnesium ion"/>
    <property type="evidence" value="ECO:0007669"/>
    <property type="project" value="UniProtKB-ARBA"/>
</dbReference>
<dbReference type="SUPFAM" id="SSF54631">
    <property type="entry name" value="CBS-domain pair"/>
    <property type="match status" value="1"/>
</dbReference>
<dbReference type="Proteomes" id="UP000749559">
    <property type="component" value="Unassembled WGS sequence"/>
</dbReference>
<evidence type="ECO:0000256" key="3">
    <source>
        <dbReference type="ARBA" id="ARBA00022692"/>
    </source>
</evidence>
<evidence type="ECO:0000256" key="4">
    <source>
        <dbReference type="ARBA" id="ARBA00022737"/>
    </source>
</evidence>
<dbReference type="PANTHER" id="PTHR12064:SF97">
    <property type="entry name" value="METAL TRANSPORTER CNNM-5"/>
    <property type="match status" value="1"/>
</dbReference>
<keyword evidence="14" id="KW-1185">Reference proteome</keyword>
<dbReference type="GO" id="GO:0016020">
    <property type="term" value="C:membrane"/>
    <property type="evidence" value="ECO:0007669"/>
    <property type="project" value="UniProtKB-SubCell"/>
</dbReference>
<comment type="subcellular location">
    <subcellularLocation>
        <location evidence="1">Membrane</location>
        <topology evidence="1">Multi-pass membrane protein</topology>
    </subcellularLocation>
</comment>
<feature type="region of interest" description="Disordered" evidence="9">
    <location>
        <begin position="423"/>
        <end position="452"/>
    </location>
</feature>
<dbReference type="InterPro" id="IPR045095">
    <property type="entry name" value="ACDP"/>
</dbReference>
<dbReference type="GO" id="GO:0040018">
    <property type="term" value="P:positive regulation of multicellular organism growth"/>
    <property type="evidence" value="ECO:0007669"/>
    <property type="project" value="UniProtKB-ARBA"/>
</dbReference>
<evidence type="ECO:0000256" key="7">
    <source>
        <dbReference type="PROSITE-ProRule" id="PRU00703"/>
    </source>
</evidence>
<feature type="transmembrane region" description="Helical" evidence="10">
    <location>
        <begin position="43"/>
        <end position="70"/>
    </location>
</feature>
<dbReference type="InterPro" id="IPR002550">
    <property type="entry name" value="CNNM"/>
</dbReference>
<keyword evidence="4" id="KW-0677">Repeat</keyword>
<feature type="transmembrane region" description="Helical" evidence="10">
    <location>
        <begin position="128"/>
        <end position="146"/>
    </location>
</feature>
<evidence type="ECO:0000256" key="8">
    <source>
        <dbReference type="PROSITE-ProRule" id="PRU01193"/>
    </source>
</evidence>
<evidence type="ECO:0000256" key="5">
    <source>
        <dbReference type="ARBA" id="ARBA00022989"/>
    </source>
</evidence>
<dbReference type="GO" id="GO:0010960">
    <property type="term" value="P:magnesium ion homeostasis"/>
    <property type="evidence" value="ECO:0007669"/>
    <property type="project" value="InterPro"/>
</dbReference>
<reference evidence="13" key="1">
    <citation type="submission" date="2022-03" db="EMBL/GenBank/DDBJ databases">
        <authorList>
            <person name="Martin C."/>
        </authorList>
    </citation>
    <scope>NUCLEOTIDE SEQUENCE</scope>
</reference>
<evidence type="ECO:0000259" key="11">
    <source>
        <dbReference type="PROSITE" id="PS51371"/>
    </source>
</evidence>
<dbReference type="PROSITE" id="PS51846">
    <property type="entry name" value="CNNM"/>
    <property type="match status" value="1"/>
</dbReference>
<evidence type="ECO:0000256" key="9">
    <source>
        <dbReference type="SAM" id="MobiDB-lite"/>
    </source>
</evidence>
<dbReference type="GO" id="GO:1905941">
    <property type="term" value="P:positive regulation of gonad development"/>
    <property type="evidence" value="ECO:0007669"/>
    <property type="project" value="UniProtKB-ARBA"/>
</dbReference>
<feature type="domain" description="CBS" evidence="11">
    <location>
        <begin position="315"/>
        <end position="391"/>
    </location>
</feature>
<proteinExistence type="inferred from homology"/>
<dbReference type="PROSITE" id="PS51371">
    <property type="entry name" value="CBS"/>
    <property type="match status" value="1"/>
</dbReference>
<accession>A0A8S4PZV6</accession>
<gene>
    <name evidence="13" type="ORF">OFUS_LOCUS23482</name>
</gene>
<evidence type="ECO:0008006" key="15">
    <source>
        <dbReference type="Google" id="ProtNLM"/>
    </source>
</evidence>
<keyword evidence="7" id="KW-0129">CBS domain</keyword>
<dbReference type="InterPro" id="IPR046342">
    <property type="entry name" value="CBS_dom_sf"/>
</dbReference>
<dbReference type="Pfam" id="PF01595">
    <property type="entry name" value="CNNM"/>
    <property type="match status" value="1"/>
</dbReference>
<feature type="compositionally biased region" description="Polar residues" evidence="9">
    <location>
        <begin position="426"/>
        <end position="435"/>
    </location>
</feature>
<dbReference type="EMBL" id="CAIIXF020000011">
    <property type="protein sequence ID" value="CAH1799473.1"/>
    <property type="molecule type" value="Genomic_DNA"/>
</dbReference>
<feature type="non-terminal residue" evidence="13">
    <location>
        <position position="465"/>
    </location>
</feature>